<protein>
    <recommendedName>
        <fullName evidence="2">SLH domain-containing protein</fullName>
    </recommendedName>
</protein>
<keyword evidence="1" id="KW-0677">Repeat</keyword>
<dbReference type="SUPFAM" id="SSF48239">
    <property type="entry name" value="Terpenoid cyclases/Protein prenyltransferases"/>
    <property type="match status" value="3"/>
</dbReference>
<proteinExistence type="predicted"/>
<dbReference type="Proteomes" id="UP000093309">
    <property type="component" value="Unassembled WGS sequence"/>
</dbReference>
<feature type="domain" description="SLH" evidence="2">
    <location>
        <begin position="1973"/>
        <end position="2032"/>
    </location>
</feature>
<comment type="caution">
    <text evidence="3">The sequence shown here is derived from an EMBL/GenBank/DDBJ whole genome shotgun (WGS) entry which is preliminary data.</text>
</comment>
<dbReference type="STRING" id="512399.A8709_11450"/>
<feature type="domain" description="SLH" evidence="2">
    <location>
        <begin position="2098"/>
        <end position="2156"/>
    </location>
</feature>
<dbReference type="CDD" id="cd00688">
    <property type="entry name" value="ISOPREN_C2_like"/>
    <property type="match status" value="2"/>
</dbReference>
<keyword evidence="4" id="KW-1185">Reference proteome</keyword>
<dbReference type="Gene3D" id="1.50.10.20">
    <property type="match status" value="3"/>
</dbReference>
<dbReference type="PANTHER" id="PTHR10559">
    <property type="entry name" value="TRANSCOBALAMIN-1/GASTRIC INTRINSIC FACTOR"/>
    <property type="match status" value="1"/>
</dbReference>
<reference evidence="4" key="1">
    <citation type="submission" date="2016-05" db="EMBL/GenBank/DDBJ databases">
        <title>Paenibacillus oryzae. sp. nov., isolated from the rice root.</title>
        <authorList>
            <person name="Zhang J."/>
            <person name="Zhang X."/>
        </authorList>
    </citation>
    <scope>NUCLEOTIDE SEQUENCE [LARGE SCALE GENOMIC DNA]</scope>
    <source>
        <strain evidence="4">KCTC13222</strain>
    </source>
</reference>
<organism evidence="3 4">
    <name type="scientific">Paenibacillus pectinilyticus</name>
    <dbReference type="NCBI Taxonomy" id="512399"/>
    <lineage>
        <taxon>Bacteria</taxon>
        <taxon>Bacillati</taxon>
        <taxon>Bacillota</taxon>
        <taxon>Bacilli</taxon>
        <taxon>Bacillales</taxon>
        <taxon>Paenibacillaceae</taxon>
        <taxon>Paenibacillus</taxon>
    </lineage>
</organism>
<dbReference type="Pfam" id="PF14478">
    <property type="entry name" value="DUF4430"/>
    <property type="match status" value="2"/>
</dbReference>
<dbReference type="InterPro" id="IPR001119">
    <property type="entry name" value="SLH_dom"/>
</dbReference>
<dbReference type="Gene3D" id="2.170.130.30">
    <property type="match status" value="2"/>
</dbReference>
<sequence>MFSKLHRKVMSSILATLMVLSVIFTTLVPNIQVHATSQDPVSVALRVEGPQGLIKEGAATGSTALEVLESEFVAPNLEVTSSSYGSYVSGINGIHAGQYGGYDGWNFAIQRQGQWIIPDFGIDQYKLESNDQVLVYYGDLDTQLVQSISVQSSPVSENESFSVTVTKTTYDWYNTGFITSAANGVKVTIGSANAVTNASGVAVFEHGVPSGNYSVEVTNYHESSAPGVVRASQPLIIRAKPQQTPIGSVTVAVEKFTLGQGYYKEPVLVPFYEGDNVAAILTRLLGVGNYINQGTIADAFYLSKVKDANGSVHVPQYILDEIGSPLGSKTDEGWLGEFDYTNMSGWMYAVNNEFPSVGMSQYTPQDGDVIRTQFTVYGYGSDLGGEWGYIQTANKDALTTKIAELNSDPNKDTLIAQAGVKLACDHAYSVLANMESTQASVDSSLADLNNSLAPDTEKPVITVSGITNNQEVSQPNLSLSVEVTDNRPGVITPVVKLNGTTISKVSGVYPLVLIAGTNTITISATDVAGNTNLQTFTLTYKISAAITAKAQLDKNLAYLVRTVTNPTFGTLNGEWTILSLARANYVVPEGYYQTYYNNVVAAVKENMIKNNGVLDKTKGTEHSRAILGLASIGKDPKHVGDYDLTNALADYNYVIGQGINGPIFTLLAFDTRDYQIPTVAVGKEQVTREKLIGYILDKEVKKGTVDAGGWGFGTADVDLTSMALQALAPYYQSQPDVKSAGDRAIAWLSKKQGSDGTFGASSESISQVITALTALGIDPSSDTRFMKNGKSALDALLSFAVANGGFKHTSTGSVNNLASDQGTYALVAFDRFVNGSKRLYDMTDVQVEDTEKPTIIVSGLTNNQEVSQASLSFSVEVTDNTSGVLTAEVKLNGTVIPKVDGQYNLVLNTGANTVTVTAMDLAGNTTEQTFTVTYNVLDTEKPTITVSGLTNNQEVSQANLSFSVEVTDNTPGILTPEVKLNGLVISKVDGQYNLALNAGANTVTVIATDVAGNMAEQIFTVTYKLPDTEKPTITVSGLTNNEEVSQANLSFSVEVTDNTPGVLTPEVKLNGTVISKVDGQYNLVLNTGSNTVTVTATDLAGNKAEQTFTVIYKVNMAIIYKNQLNKNLAYILKTVAHPTFGTSGGEWSVLSLARANYEVPEGYYQSYYNNVVANVNELMVTNKGVLDTTKGTEHSRAILGLSSIGKDPKHVGNFDLTNALSDYNYVITQGINGPIFALLAFDAKNYQIPVVADGKVQVTRDKLIGYILDKEVKKGTINAGGWGFGTTSADVDLTSMALQALAPYYMTQPEVKSAGDRAVAWLSSKQDSEGGFGTSSESISQVITALTALGINPNTDTRFIKYGKSAMDALMSFAVADGGFKHIKTSSVNGMATDQGTYALVAYDRFVNGNNRLYDMSDVKVETPLPGENEIPLPNVDQPKILIPSDNKDYVISVTNADTNKEITIEIPSNNNSKIQVNLPLNSSLPKIEAVKGIVSIAIPKGAQIISGDSTAIELITSNDTTAPTLKDKVNTIITNGEQLDKVNQAITLGGSNRIEFNEFITLTFAGMKGKQTAYIQNGVIHVIKKFASDLEGYASGNLEYAYDNGNDLIVKTKHFTDFIAYTSSVVETPLPTSKHVTLSVDVLTVNKGYIVPELSLELQNGDTVWSVLKRTLENRGINYLYIWNSTYNSVYVQAIDGYKELDVDRYGIGSGWMYNVNGTYPNYGADRYNTLKDGDSIQWRYTTNYGEDLGQKIPPGTLPTGPIINPNDKKPTIDVPANISQDYPVNITKELKDKELITINIPNVTSKVILNLEDVKDSIPMITAVKGDVSLSIDKGTVLKSGNSNIELLTALDKSDASLQNLVKSGLSNDIVKQLKLTHAFAMGNANQSVIFDKPLTLVIKGAKDQQAGFIEGNTFTPIEIYESEAKGIEATKGNEKITYAYVIGNDLIIKTNHFTSFVSYTVSDVATSDLNKLYTDATTISTWALDAIGEASQKAFVSGSYGKFNPQTTVTRAEFTKMLVGVLGLDVKTSKATSFKDVTPDDWFYSYVNTAYQAGFISGYSDDQFNPNEKMTREQMAVIIVKALGLPVAGQTAVIEDEAQVSVWAKASVQTAIAQGLMSGWDNRFQPSDEVTREMATVVAMRAYHAKADTGQGTIKPDAAKKAEVEKQINQTAAFLQQTITDPTLATIGGDWTILGLARSGVPVPDAYYAKYYANVEKILKEKSGKLHAVKYTEYDRAILGLTSMGRSVDEVAGYNLRVWLADYETLIKQGINGPIFALIALDSKNYDIPVVNDVKKQTTRELLVDFILNRELSDGGWALGESATASDPDITAMAIQGLTPYYKTNKNVQDAVDRALAWLSKSQTSDGGYATQGVANSESSAQVIVALTGLGINPHTDARFIKNGNSAINALLSFSATNGGFYHVKSGGVDNGGGKPGDVDPMASDQAMYALVAYDRLLNGQNRLYDMTDVK</sequence>
<dbReference type="PANTHER" id="PTHR10559:SF18">
    <property type="entry name" value="TRANSCOBALAMIN II"/>
    <property type="match status" value="1"/>
</dbReference>
<feature type="domain" description="SLH" evidence="2">
    <location>
        <begin position="2033"/>
        <end position="2096"/>
    </location>
</feature>
<dbReference type="InterPro" id="IPR008930">
    <property type="entry name" value="Terpenoid_cyclase/PrenylTrfase"/>
</dbReference>
<evidence type="ECO:0000313" key="3">
    <source>
        <dbReference type="EMBL" id="OCT14779.1"/>
    </source>
</evidence>
<dbReference type="InterPro" id="IPR051588">
    <property type="entry name" value="Cobalamin_Transport"/>
</dbReference>
<dbReference type="Pfam" id="PF00432">
    <property type="entry name" value="Prenyltrans"/>
    <property type="match status" value="2"/>
</dbReference>
<dbReference type="GO" id="GO:0003824">
    <property type="term" value="F:catalytic activity"/>
    <property type="evidence" value="ECO:0007669"/>
    <property type="project" value="InterPro"/>
</dbReference>
<name>A0A1C1A2M1_9BACL</name>
<evidence type="ECO:0000313" key="4">
    <source>
        <dbReference type="Proteomes" id="UP000093309"/>
    </source>
</evidence>
<dbReference type="InterPro" id="IPR001330">
    <property type="entry name" value="Prenyltrans"/>
</dbReference>
<evidence type="ECO:0000259" key="2">
    <source>
        <dbReference type="PROSITE" id="PS51272"/>
    </source>
</evidence>
<evidence type="ECO:0000256" key="1">
    <source>
        <dbReference type="ARBA" id="ARBA00022737"/>
    </source>
</evidence>
<dbReference type="PROSITE" id="PS51272">
    <property type="entry name" value="SLH"/>
    <property type="match status" value="3"/>
</dbReference>
<gene>
    <name evidence="3" type="ORF">A8709_11450</name>
</gene>
<dbReference type="Gene3D" id="2.60.40.10">
    <property type="entry name" value="Immunoglobulins"/>
    <property type="match status" value="3"/>
</dbReference>
<accession>A0A1C1A2M1</accession>
<dbReference type="EMBL" id="LYPC01000016">
    <property type="protein sequence ID" value="OCT14779.1"/>
    <property type="molecule type" value="Genomic_DNA"/>
</dbReference>
<dbReference type="RefSeq" id="WP_065852759.1">
    <property type="nucleotide sequence ID" value="NZ_LYPC01000016.1"/>
</dbReference>
<dbReference type="Pfam" id="PF00395">
    <property type="entry name" value="SLH"/>
    <property type="match status" value="3"/>
</dbReference>
<dbReference type="InterPro" id="IPR027954">
    <property type="entry name" value="Transcobalamin-like_C"/>
</dbReference>
<dbReference type="InterPro" id="IPR013783">
    <property type="entry name" value="Ig-like_fold"/>
</dbReference>